<dbReference type="PROSITE" id="PS00893">
    <property type="entry name" value="NUDIX_BOX"/>
    <property type="match status" value="1"/>
</dbReference>
<dbReference type="InterPro" id="IPR015797">
    <property type="entry name" value="NUDIX_hydrolase-like_dom_sf"/>
</dbReference>
<keyword evidence="1" id="KW-0378">Hydrolase</keyword>
<dbReference type="RefSeq" id="WP_068705344.1">
    <property type="nucleotide sequence ID" value="NZ_BDCR01000004.1"/>
</dbReference>
<comment type="caution">
    <text evidence="3">The sequence shown here is derived from an EMBL/GenBank/DDBJ whole genome shotgun (WGS) entry which is preliminary data.</text>
</comment>
<gene>
    <name evidence="3" type="ORF">PJIAN_4353</name>
</gene>
<dbReference type="CDD" id="cd04692">
    <property type="entry name" value="NUDIX_Hydrolase"/>
    <property type="match status" value="1"/>
</dbReference>
<dbReference type="AlphaFoldDB" id="A0A171AIZ3"/>
<evidence type="ECO:0000259" key="2">
    <source>
        <dbReference type="PROSITE" id="PS51462"/>
    </source>
</evidence>
<dbReference type="InterPro" id="IPR020084">
    <property type="entry name" value="NUDIX_hydrolase_CS"/>
</dbReference>
<dbReference type="PANTHER" id="PTHR10885:SF0">
    <property type="entry name" value="ISOPENTENYL-DIPHOSPHATE DELTA-ISOMERASE"/>
    <property type="match status" value="1"/>
</dbReference>
<protein>
    <submittedName>
        <fullName evidence="3">Isopentenyldiphosphate isomerase</fullName>
    </submittedName>
</protein>
<evidence type="ECO:0000256" key="1">
    <source>
        <dbReference type="ARBA" id="ARBA00022801"/>
    </source>
</evidence>
<proteinExistence type="predicted"/>
<organism evidence="3 4">
    <name type="scientific">Paludibacter jiangxiensis</name>
    <dbReference type="NCBI Taxonomy" id="681398"/>
    <lineage>
        <taxon>Bacteria</taxon>
        <taxon>Pseudomonadati</taxon>
        <taxon>Bacteroidota</taxon>
        <taxon>Bacteroidia</taxon>
        <taxon>Bacteroidales</taxon>
        <taxon>Paludibacteraceae</taxon>
        <taxon>Paludibacter</taxon>
    </lineage>
</organism>
<sequence length="168" mass="19213">MDEIFPLVDEQGNVIGKATRKECHGGTFWLHPVVHLHIFNSKGELFLQKRAMTKDTQPGKWDTAVGGHVDYGENVETALNREAFEELGVTGFTSSFVSRYVWQSAVEKELVNAFRTVYDGKFKLDYNELDEGRFWSIDEIKSSLGKGIFTPNFEHDFMLVMKSLNKEL</sequence>
<reference evidence="4" key="2">
    <citation type="journal article" date="2017" name="Genome Announc.">
        <title>Draft genome sequence of Paludibacter jiangxiensis NM7(T), a propionate-producing fermentative bacterium.</title>
        <authorList>
            <person name="Qiu Y.-L."/>
            <person name="Tourlousse D.M."/>
            <person name="Matsuura N."/>
            <person name="Ohashi A."/>
            <person name="Sekiguchi Y."/>
        </authorList>
    </citation>
    <scope>NUCLEOTIDE SEQUENCE [LARGE SCALE GENOMIC DNA]</scope>
    <source>
        <strain evidence="4">NM7</strain>
    </source>
</reference>
<accession>A0A171AIZ3</accession>
<dbReference type="PROSITE" id="PS51462">
    <property type="entry name" value="NUDIX"/>
    <property type="match status" value="1"/>
</dbReference>
<dbReference type="SUPFAM" id="SSF55811">
    <property type="entry name" value="Nudix"/>
    <property type="match status" value="1"/>
</dbReference>
<dbReference type="EMBL" id="BDCR01000004">
    <property type="protein sequence ID" value="GAT63811.1"/>
    <property type="molecule type" value="Genomic_DNA"/>
</dbReference>
<dbReference type="InterPro" id="IPR000086">
    <property type="entry name" value="NUDIX_hydrolase_dom"/>
</dbReference>
<dbReference type="GO" id="GO:0016853">
    <property type="term" value="F:isomerase activity"/>
    <property type="evidence" value="ECO:0007669"/>
    <property type="project" value="UniProtKB-KW"/>
</dbReference>
<keyword evidence="4" id="KW-1185">Reference proteome</keyword>
<evidence type="ECO:0000313" key="3">
    <source>
        <dbReference type="EMBL" id="GAT63811.1"/>
    </source>
</evidence>
<evidence type="ECO:0000313" key="4">
    <source>
        <dbReference type="Proteomes" id="UP000076586"/>
    </source>
</evidence>
<dbReference type="Pfam" id="PF00293">
    <property type="entry name" value="NUDIX"/>
    <property type="match status" value="1"/>
</dbReference>
<feature type="domain" description="Nudix hydrolase" evidence="2">
    <location>
        <begin position="29"/>
        <end position="163"/>
    </location>
</feature>
<dbReference type="STRING" id="681398.PJIAN_4353"/>
<dbReference type="Gene3D" id="3.90.79.10">
    <property type="entry name" value="Nucleoside Triphosphate Pyrophosphohydrolase"/>
    <property type="match status" value="1"/>
</dbReference>
<keyword evidence="3" id="KW-0413">Isomerase</keyword>
<dbReference type="Proteomes" id="UP000076586">
    <property type="component" value="Unassembled WGS sequence"/>
</dbReference>
<dbReference type="GO" id="GO:0016787">
    <property type="term" value="F:hydrolase activity"/>
    <property type="evidence" value="ECO:0007669"/>
    <property type="project" value="UniProtKB-KW"/>
</dbReference>
<dbReference type="PANTHER" id="PTHR10885">
    <property type="entry name" value="ISOPENTENYL-DIPHOSPHATE DELTA-ISOMERASE"/>
    <property type="match status" value="1"/>
</dbReference>
<reference evidence="4" key="1">
    <citation type="submission" date="2016-04" db="EMBL/GenBank/DDBJ databases">
        <title>Draft genome sequence of Paludibacter jiangxiensis strain NM7.</title>
        <authorList>
            <person name="Qiu Y."/>
            <person name="Matsuura N."/>
            <person name="Ohashi A."/>
            <person name="Tourlousse M.D."/>
            <person name="Sekiguchi Y."/>
        </authorList>
    </citation>
    <scope>NUCLEOTIDE SEQUENCE [LARGE SCALE GENOMIC DNA]</scope>
    <source>
        <strain evidence="4">NM7</strain>
    </source>
</reference>
<name>A0A171AIZ3_9BACT</name>